<evidence type="ECO:0000259" key="7">
    <source>
        <dbReference type="Pfam" id="PF17917"/>
    </source>
</evidence>
<feature type="non-terminal residue" evidence="8">
    <location>
        <position position="1"/>
    </location>
</feature>
<dbReference type="PANTHER" id="PTHR37984">
    <property type="entry name" value="PROTEIN CBG26694"/>
    <property type="match status" value="1"/>
</dbReference>
<dbReference type="GO" id="GO:0004519">
    <property type="term" value="F:endonuclease activity"/>
    <property type="evidence" value="ECO:0007669"/>
    <property type="project" value="UniProtKB-KW"/>
</dbReference>
<keyword evidence="6" id="KW-0695">RNA-directed DNA polymerase</keyword>
<feature type="domain" description="Reverse transcriptase RNase H-like" evidence="7">
    <location>
        <begin position="135"/>
        <end position="191"/>
    </location>
</feature>
<keyword evidence="3" id="KW-0540">Nuclease</keyword>
<evidence type="ECO:0000313" key="8">
    <source>
        <dbReference type="EMBL" id="RDX62671.1"/>
    </source>
</evidence>
<dbReference type="GO" id="GO:0016787">
    <property type="term" value="F:hydrolase activity"/>
    <property type="evidence" value="ECO:0007669"/>
    <property type="project" value="UniProtKB-KW"/>
</dbReference>
<dbReference type="InterPro" id="IPR050951">
    <property type="entry name" value="Retrovirus_Pol_polyprotein"/>
</dbReference>
<evidence type="ECO:0000256" key="6">
    <source>
        <dbReference type="ARBA" id="ARBA00022918"/>
    </source>
</evidence>
<dbReference type="GO" id="GO:0003964">
    <property type="term" value="F:RNA-directed DNA polymerase activity"/>
    <property type="evidence" value="ECO:0007669"/>
    <property type="project" value="UniProtKB-KW"/>
</dbReference>
<comment type="caution">
    <text evidence="8">The sequence shown here is derived from an EMBL/GenBank/DDBJ whole genome shotgun (WGS) entry which is preliminary data.</text>
</comment>
<sequence>MVIKSKATDDHYGSLGRLFEILRKYRLRLNPAKCSFGVQAGKFLGYMLTERGIEANSEKCEGIIRMRSPQSVREVQQLVGRITALSRFISRLTETAVPIFNTLKKGGNFTWTPECEEAFLRFKAMLASPLILTRPIPEKAALALVVASRRLRPYFQGHDIVVRTDLLICQVLQKPDLARRMVAWSVQLSEFSISFEKRGPVKAQVLADFITELTPVEASPTIGGTGIYRLTGPLTTPGVEPG</sequence>
<reference evidence="8" key="1">
    <citation type="submission" date="2018-05" db="EMBL/GenBank/DDBJ databases">
        <title>Draft genome of Mucuna pruriens seed.</title>
        <authorList>
            <person name="Nnadi N.E."/>
            <person name="Vos R."/>
            <person name="Hasami M.H."/>
            <person name="Devisetty U.K."/>
            <person name="Aguiy J.C."/>
        </authorList>
    </citation>
    <scope>NUCLEOTIDE SEQUENCE [LARGE SCALE GENOMIC DNA]</scope>
    <source>
        <strain evidence="8">JCA_2017</strain>
    </source>
</reference>
<keyword evidence="1" id="KW-0808">Transferase</keyword>
<dbReference type="AlphaFoldDB" id="A0A371E9G4"/>
<dbReference type="EMBL" id="QJKJ01015351">
    <property type="protein sequence ID" value="RDX62671.1"/>
    <property type="molecule type" value="Genomic_DNA"/>
</dbReference>
<keyword evidence="4" id="KW-0255">Endonuclease</keyword>
<proteinExistence type="predicted"/>
<dbReference type="InterPro" id="IPR043128">
    <property type="entry name" value="Rev_trsase/Diguanyl_cyclase"/>
</dbReference>
<evidence type="ECO:0000256" key="1">
    <source>
        <dbReference type="ARBA" id="ARBA00022679"/>
    </source>
</evidence>
<evidence type="ECO:0000313" key="9">
    <source>
        <dbReference type="Proteomes" id="UP000257109"/>
    </source>
</evidence>
<evidence type="ECO:0000256" key="2">
    <source>
        <dbReference type="ARBA" id="ARBA00022695"/>
    </source>
</evidence>
<protein>
    <submittedName>
        <fullName evidence="8">Retrovirus-related Pol polyprotein from transposon 17.6</fullName>
    </submittedName>
</protein>
<evidence type="ECO:0000256" key="4">
    <source>
        <dbReference type="ARBA" id="ARBA00022759"/>
    </source>
</evidence>
<dbReference type="SUPFAM" id="SSF56672">
    <property type="entry name" value="DNA/RNA polymerases"/>
    <property type="match status" value="1"/>
</dbReference>
<keyword evidence="2" id="KW-0548">Nucleotidyltransferase</keyword>
<evidence type="ECO:0000256" key="5">
    <source>
        <dbReference type="ARBA" id="ARBA00022801"/>
    </source>
</evidence>
<dbReference type="InterPro" id="IPR041373">
    <property type="entry name" value="RT_RNaseH"/>
</dbReference>
<evidence type="ECO:0000256" key="3">
    <source>
        <dbReference type="ARBA" id="ARBA00022722"/>
    </source>
</evidence>
<keyword evidence="9" id="KW-1185">Reference proteome</keyword>
<keyword evidence="5" id="KW-0378">Hydrolase</keyword>
<dbReference type="OrthoDB" id="1304339at2759"/>
<dbReference type="Pfam" id="PF17917">
    <property type="entry name" value="RT_RNaseH"/>
    <property type="match status" value="1"/>
</dbReference>
<dbReference type="Proteomes" id="UP000257109">
    <property type="component" value="Unassembled WGS sequence"/>
</dbReference>
<dbReference type="PANTHER" id="PTHR37984:SF5">
    <property type="entry name" value="PROTEIN NYNRIN-LIKE"/>
    <property type="match status" value="1"/>
</dbReference>
<organism evidence="8 9">
    <name type="scientific">Mucuna pruriens</name>
    <name type="common">Velvet bean</name>
    <name type="synonym">Dolichos pruriens</name>
    <dbReference type="NCBI Taxonomy" id="157652"/>
    <lineage>
        <taxon>Eukaryota</taxon>
        <taxon>Viridiplantae</taxon>
        <taxon>Streptophyta</taxon>
        <taxon>Embryophyta</taxon>
        <taxon>Tracheophyta</taxon>
        <taxon>Spermatophyta</taxon>
        <taxon>Magnoliopsida</taxon>
        <taxon>eudicotyledons</taxon>
        <taxon>Gunneridae</taxon>
        <taxon>Pentapetalae</taxon>
        <taxon>rosids</taxon>
        <taxon>fabids</taxon>
        <taxon>Fabales</taxon>
        <taxon>Fabaceae</taxon>
        <taxon>Papilionoideae</taxon>
        <taxon>50 kb inversion clade</taxon>
        <taxon>NPAAA clade</taxon>
        <taxon>indigoferoid/millettioid clade</taxon>
        <taxon>Phaseoleae</taxon>
        <taxon>Mucuna</taxon>
    </lineage>
</organism>
<name>A0A371E9G4_MUCPR</name>
<dbReference type="Gene3D" id="3.30.70.270">
    <property type="match status" value="2"/>
</dbReference>
<dbReference type="InterPro" id="IPR043502">
    <property type="entry name" value="DNA/RNA_pol_sf"/>
</dbReference>
<accession>A0A371E9G4</accession>
<gene>
    <name evidence="8" type="primary">pol</name>
    <name evidence="8" type="ORF">CR513_58972</name>
</gene>